<evidence type="ECO:0000313" key="5">
    <source>
        <dbReference type="Proteomes" id="UP000270296"/>
    </source>
</evidence>
<organism evidence="6">
    <name type="scientific">Soboliphyme baturini</name>
    <dbReference type="NCBI Taxonomy" id="241478"/>
    <lineage>
        <taxon>Eukaryota</taxon>
        <taxon>Metazoa</taxon>
        <taxon>Ecdysozoa</taxon>
        <taxon>Nematoda</taxon>
        <taxon>Enoplea</taxon>
        <taxon>Dorylaimia</taxon>
        <taxon>Dioctophymatida</taxon>
        <taxon>Dioctophymatoidea</taxon>
        <taxon>Soboliphymatidae</taxon>
        <taxon>Soboliphyme</taxon>
    </lineage>
</organism>
<dbReference type="InterPro" id="IPR011989">
    <property type="entry name" value="ARM-like"/>
</dbReference>
<dbReference type="PANTHER" id="PTHR45994:SF1">
    <property type="entry name" value="FI21225P1"/>
    <property type="match status" value="1"/>
</dbReference>
<keyword evidence="5" id="KW-1185">Reference proteome</keyword>
<sequence length="138" mass="15735">MNNFSGAFNDAQLALKIEPKNHAIIAYLQHLTVLIQQKQKEANSLESRVNQMMSLCFEYQENSEKRLQAINNLIVLVREKAAAELVFEKDGAQQLLKVVSTDNDPEMVIAGLRVFVEFMNHDKLVSHLYVYSLRLSPS</sequence>
<dbReference type="WBParaSite" id="SBAD_0001337601-mRNA-1">
    <property type="protein sequence ID" value="SBAD_0001337601-mRNA-1"/>
    <property type="gene ID" value="SBAD_0001337601"/>
</dbReference>
<reference evidence="6" key="1">
    <citation type="submission" date="2016-06" db="UniProtKB">
        <authorList>
            <consortium name="WormBaseParasite"/>
        </authorList>
    </citation>
    <scope>IDENTIFICATION</scope>
</reference>
<name>A0A183JAR4_9BILA</name>
<dbReference type="GO" id="GO:0051879">
    <property type="term" value="F:Hsp90 protein binding"/>
    <property type="evidence" value="ECO:0007669"/>
    <property type="project" value="TreeGrafter"/>
</dbReference>
<evidence type="ECO:0000313" key="4">
    <source>
        <dbReference type="EMBL" id="VDP53075.1"/>
    </source>
</evidence>
<dbReference type="GO" id="GO:0005737">
    <property type="term" value="C:cytoplasm"/>
    <property type="evidence" value="ECO:0007669"/>
    <property type="project" value="UniProtKB-SubCell"/>
</dbReference>
<reference evidence="4 5" key="2">
    <citation type="submission" date="2018-11" db="EMBL/GenBank/DDBJ databases">
        <authorList>
            <consortium name="Pathogen Informatics"/>
        </authorList>
    </citation>
    <scope>NUCLEOTIDE SEQUENCE [LARGE SCALE GENOMIC DNA]</scope>
</reference>
<evidence type="ECO:0000256" key="3">
    <source>
        <dbReference type="SAM" id="Coils"/>
    </source>
</evidence>
<proteinExistence type="predicted"/>
<dbReference type="PANTHER" id="PTHR45994">
    <property type="entry name" value="FI21225P1"/>
    <property type="match status" value="1"/>
</dbReference>
<evidence type="ECO:0000313" key="6">
    <source>
        <dbReference type="WBParaSite" id="SBAD_0001337601-mRNA-1"/>
    </source>
</evidence>
<feature type="coiled-coil region" evidence="3">
    <location>
        <begin position="28"/>
        <end position="55"/>
    </location>
</feature>
<dbReference type="AlphaFoldDB" id="A0A183JAR4"/>
<dbReference type="OrthoDB" id="199930at2759"/>
<dbReference type="EMBL" id="UZAM01019583">
    <property type="protein sequence ID" value="VDP53075.1"/>
    <property type="molecule type" value="Genomic_DNA"/>
</dbReference>
<evidence type="ECO:0000256" key="2">
    <source>
        <dbReference type="ARBA" id="ARBA00022490"/>
    </source>
</evidence>
<dbReference type="Gene3D" id="1.25.10.10">
    <property type="entry name" value="Leucine-rich Repeat Variant"/>
    <property type="match status" value="1"/>
</dbReference>
<gene>
    <name evidence="4" type="ORF">SBAD_LOCUS12962</name>
</gene>
<accession>A0A183JAR4</accession>
<keyword evidence="2" id="KW-0963">Cytoplasm</keyword>
<evidence type="ECO:0000256" key="1">
    <source>
        <dbReference type="ARBA" id="ARBA00004496"/>
    </source>
</evidence>
<comment type="subcellular location">
    <subcellularLocation>
        <location evidence="1">Cytoplasm</location>
    </subcellularLocation>
</comment>
<keyword evidence="3" id="KW-0175">Coiled coil</keyword>
<protein>
    <submittedName>
        <fullName evidence="6">TPR_REGION domain-containing protein</fullName>
    </submittedName>
</protein>
<dbReference type="Proteomes" id="UP000270296">
    <property type="component" value="Unassembled WGS sequence"/>
</dbReference>